<comment type="pathway">
    <text evidence="5">Cofactor biosynthesis; adenosylcobalamin biosynthesis; cob(II)yrinate a,c-diamide from sirohydrochlorin (anaerobic route): step 6/10.</text>
</comment>
<name>A0A519BFN3_ACIG2</name>
<dbReference type="SUPFAM" id="SSF111342">
    <property type="entry name" value="CbiD-like"/>
    <property type="match status" value="2"/>
</dbReference>
<keyword evidence="2 5" id="KW-0489">Methyltransferase</keyword>
<dbReference type="GO" id="GO:0019251">
    <property type="term" value="P:anaerobic cobalamin biosynthetic process"/>
    <property type="evidence" value="ECO:0007669"/>
    <property type="project" value="UniProtKB-UniRule"/>
</dbReference>
<dbReference type="HAMAP" id="MF_00787">
    <property type="entry name" value="CbiD"/>
    <property type="match status" value="1"/>
</dbReference>
<dbReference type="EMBL" id="SGBC01000003">
    <property type="protein sequence ID" value="RZD16068.1"/>
    <property type="molecule type" value="Genomic_DNA"/>
</dbReference>
<dbReference type="InterPro" id="IPR002748">
    <property type="entry name" value="CbiD"/>
</dbReference>
<dbReference type="GO" id="GO:0032259">
    <property type="term" value="P:methylation"/>
    <property type="evidence" value="ECO:0007669"/>
    <property type="project" value="UniProtKB-KW"/>
</dbReference>
<evidence type="ECO:0000256" key="4">
    <source>
        <dbReference type="ARBA" id="ARBA00022691"/>
    </source>
</evidence>
<keyword evidence="4 5" id="KW-0949">S-adenosyl-L-methionine</keyword>
<dbReference type="Proteomes" id="UP000316562">
    <property type="component" value="Unassembled WGS sequence"/>
</dbReference>
<comment type="catalytic activity">
    <reaction evidence="5">
        <text>Co-precorrin-5B + S-adenosyl-L-methionine = Co-precorrin-6A + S-adenosyl-L-homocysteine</text>
        <dbReference type="Rhea" id="RHEA:26285"/>
        <dbReference type="ChEBI" id="CHEBI:57856"/>
        <dbReference type="ChEBI" id="CHEBI:59789"/>
        <dbReference type="ChEBI" id="CHEBI:60063"/>
        <dbReference type="ChEBI" id="CHEBI:60064"/>
        <dbReference type="EC" id="2.1.1.195"/>
    </reaction>
</comment>
<gene>
    <name evidence="5" type="primary">cbiD</name>
    <name evidence="6" type="ORF">EVJ46_07710</name>
</gene>
<keyword evidence="3 5" id="KW-0808">Transferase</keyword>
<sequence>MDILYSKGGLKKGFSTGTVSAGAIRSSIRYYFTKEKFETISVDMPGGESVNIDVMDLSHRFLKNGIKISTAVIQKFSGDDIDVTGGIKIYADFMIICKKVNKNLNIQNNNKGADEYEYDNDRNNDSDKIIAEDIENDLNNSDKIIAEVFENDLKDYFNEFYHNKLTFYDKIINTDAGDFFFSSAEGIGIATKQGLPVRVGYPAVNPVPKDMIKKNALNELNGLTAAVAVCRFNKKINENNKVLNDSNDVLQTVNFFLSVLYIPDGEEISKKTLNSRLGINGGLSILGTTGYVVPISAKAWLDTIKSSLNFLSENNINLCVFTPGRFSEKCAMKIFTDLPEEYFIEIGDFVSYSVRKAADFGIKNIILTGQFGKIVKISQGERNTNAKYSRLNLNYIGEIIKNSGYMRRGGSDDYYEDEDDVSAIYKKVINSNTSREAFSYIENIKNENIKNGIINKILYNAKNNIEKINNNKVKCKIILLSYSGEKIFETK</sequence>
<evidence type="ECO:0000256" key="3">
    <source>
        <dbReference type="ARBA" id="ARBA00022679"/>
    </source>
</evidence>
<dbReference type="GO" id="GO:0043780">
    <property type="term" value="F:cobalt-precorrin-5B C1-methyltransferase activity"/>
    <property type="evidence" value="ECO:0007669"/>
    <property type="project" value="RHEA"/>
</dbReference>
<organism evidence="6 7">
    <name type="scientific">Acididesulfobacter guangdongensis</name>
    <dbReference type="NCBI Taxonomy" id="2597225"/>
    <lineage>
        <taxon>Bacteria</taxon>
        <taxon>Deltaproteobacteria</taxon>
        <taxon>Candidatus Acidulodesulfobacterales</taxon>
        <taxon>Candidatus Acididesulfobacter</taxon>
    </lineage>
</organism>
<dbReference type="AlphaFoldDB" id="A0A519BFN3"/>
<protein>
    <recommendedName>
        <fullName evidence="5">Cobalt-precorrin-5B C(1)-methyltransferase</fullName>
        <ecNumber evidence="5">2.1.1.195</ecNumber>
    </recommendedName>
    <alternativeName>
        <fullName evidence="5">Cobalt-precorrin-6A synthase</fullName>
    </alternativeName>
</protein>
<comment type="function">
    <text evidence="5">Catalyzes the methylation of C-1 in cobalt-precorrin-5B to form cobalt-precorrin-6A.</text>
</comment>
<dbReference type="Pfam" id="PF01888">
    <property type="entry name" value="CbiD"/>
    <property type="match status" value="2"/>
</dbReference>
<dbReference type="UniPathway" id="UPA00148">
    <property type="reaction ID" value="UER00227"/>
</dbReference>
<reference evidence="6 7" key="1">
    <citation type="journal article" date="2019" name="ISME J.">
        <title>Insights into ecological role of a new deltaproteobacterial order Candidatus Acidulodesulfobacterales by metagenomics and metatranscriptomics.</title>
        <authorList>
            <person name="Tan S."/>
            <person name="Liu J."/>
            <person name="Fang Y."/>
            <person name="Hedlund B.P."/>
            <person name="Lian Z.H."/>
            <person name="Huang L.Y."/>
            <person name="Li J.T."/>
            <person name="Huang L.N."/>
            <person name="Li W.J."/>
            <person name="Jiang H.C."/>
            <person name="Dong H.L."/>
            <person name="Shu W.S."/>
        </authorList>
    </citation>
    <scope>NUCLEOTIDE SEQUENCE [LARGE SCALE GENOMIC DNA]</scope>
    <source>
        <strain evidence="6">AP2</strain>
    </source>
</reference>
<keyword evidence="1 5" id="KW-0169">Cobalamin biosynthesis</keyword>
<proteinExistence type="inferred from homology"/>
<evidence type="ECO:0000313" key="7">
    <source>
        <dbReference type="Proteomes" id="UP000316562"/>
    </source>
</evidence>
<comment type="similarity">
    <text evidence="5">Belongs to the CbiD family.</text>
</comment>
<evidence type="ECO:0000313" key="6">
    <source>
        <dbReference type="EMBL" id="RZD16068.1"/>
    </source>
</evidence>
<evidence type="ECO:0000256" key="2">
    <source>
        <dbReference type="ARBA" id="ARBA00022603"/>
    </source>
</evidence>
<evidence type="ECO:0000256" key="5">
    <source>
        <dbReference type="HAMAP-Rule" id="MF_00787"/>
    </source>
</evidence>
<dbReference type="Gene3D" id="3.30.2110.10">
    <property type="entry name" value="CbiD-like"/>
    <property type="match status" value="1"/>
</dbReference>
<dbReference type="EC" id="2.1.1.195" evidence="5"/>
<dbReference type="PANTHER" id="PTHR35863:SF1">
    <property type="entry name" value="COBALT-PRECORRIN-5B C(1)-METHYLTRANSFERASE"/>
    <property type="match status" value="1"/>
</dbReference>
<evidence type="ECO:0000256" key="1">
    <source>
        <dbReference type="ARBA" id="ARBA00022573"/>
    </source>
</evidence>
<accession>A0A519BFN3</accession>
<comment type="caution">
    <text evidence="6">The sequence shown here is derived from an EMBL/GenBank/DDBJ whole genome shotgun (WGS) entry which is preliminary data.</text>
</comment>
<dbReference type="PANTHER" id="PTHR35863">
    <property type="entry name" value="COBALT-PRECORRIN-5B C(1)-METHYLTRANSFERASE"/>
    <property type="match status" value="1"/>
</dbReference>
<dbReference type="InterPro" id="IPR036074">
    <property type="entry name" value="CbiD_sf"/>
</dbReference>